<dbReference type="Gene3D" id="3.60.10.10">
    <property type="entry name" value="Endonuclease/exonuclease/phosphatase"/>
    <property type="match status" value="1"/>
</dbReference>
<evidence type="ECO:0008006" key="4">
    <source>
        <dbReference type="Google" id="ProtNLM"/>
    </source>
</evidence>
<accession>A0AAW1QGL9</accession>
<protein>
    <recommendedName>
        <fullName evidence="4">Endonuclease/exonuclease/phosphatase domain-containing protein</fullName>
    </recommendedName>
</protein>
<keyword evidence="3" id="KW-1185">Reference proteome</keyword>
<dbReference type="AlphaFoldDB" id="A0AAW1QGL9"/>
<dbReference type="Proteomes" id="UP001489004">
    <property type="component" value="Unassembled WGS sequence"/>
</dbReference>
<proteinExistence type="predicted"/>
<organism evidence="2 3">
    <name type="scientific">[Myrmecia] bisecta</name>
    <dbReference type="NCBI Taxonomy" id="41462"/>
    <lineage>
        <taxon>Eukaryota</taxon>
        <taxon>Viridiplantae</taxon>
        <taxon>Chlorophyta</taxon>
        <taxon>core chlorophytes</taxon>
        <taxon>Trebouxiophyceae</taxon>
        <taxon>Trebouxiales</taxon>
        <taxon>Trebouxiaceae</taxon>
        <taxon>Myrmecia</taxon>
    </lineage>
</organism>
<sequence length="277" mass="30394">MRLARLGMSRHHPVDWNHPEHPLAKKEPRVGRRAILAATIHCPDGPLLCYCLHLEVFCGMLARIAQFADVLHDSKQQLTKGQYHQAILGDLNTMAHGIARLSANYCCDKMRFWSLGQSEGAFWHRNVISIMDSAWDPARDGRAEAQAGEDSVGNGAGAPQETARKRAPAAPASATPGSVEQSGKAGGGGAQANARLQYWGVPADVCKDVTNPGFHDPFDPDTTTLDNPSYRIFRVSLMKGKLDWLLLRRLKAVATSIGNHDYKASDHKWLAADVVWQ</sequence>
<dbReference type="SUPFAM" id="SSF56219">
    <property type="entry name" value="DNase I-like"/>
    <property type="match status" value="1"/>
</dbReference>
<comment type="caution">
    <text evidence="2">The sequence shown here is derived from an EMBL/GenBank/DDBJ whole genome shotgun (WGS) entry which is preliminary data.</text>
</comment>
<evidence type="ECO:0000313" key="2">
    <source>
        <dbReference type="EMBL" id="KAK9820602.1"/>
    </source>
</evidence>
<dbReference type="InterPro" id="IPR036691">
    <property type="entry name" value="Endo/exonu/phosph_ase_sf"/>
</dbReference>
<reference evidence="2 3" key="1">
    <citation type="journal article" date="2024" name="Nat. Commun.">
        <title>Phylogenomics reveals the evolutionary origins of lichenization in chlorophyte algae.</title>
        <authorList>
            <person name="Puginier C."/>
            <person name="Libourel C."/>
            <person name="Otte J."/>
            <person name="Skaloud P."/>
            <person name="Haon M."/>
            <person name="Grisel S."/>
            <person name="Petersen M."/>
            <person name="Berrin J.G."/>
            <person name="Delaux P.M."/>
            <person name="Dal Grande F."/>
            <person name="Keller J."/>
        </authorList>
    </citation>
    <scope>NUCLEOTIDE SEQUENCE [LARGE SCALE GENOMIC DNA]</scope>
    <source>
        <strain evidence="2 3">SAG 2043</strain>
    </source>
</reference>
<dbReference type="EMBL" id="JALJOR010000003">
    <property type="protein sequence ID" value="KAK9820602.1"/>
    <property type="molecule type" value="Genomic_DNA"/>
</dbReference>
<gene>
    <name evidence="2" type="ORF">WJX72_012209</name>
</gene>
<evidence type="ECO:0000256" key="1">
    <source>
        <dbReference type="SAM" id="MobiDB-lite"/>
    </source>
</evidence>
<name>A0AAW1QGL9_9CHLO</name>
<feature type="region of interest" description="Disordered" evidence="1">
    <location>
        <begin position="139"/>
        <end position="190"/>
    </location>
</feature>
<evidence type="ECO:0000313" key="3">
    <source>
        <dbReference type="Proteomes" id="UP001489004"/>
    </source>
</evidence>